<gene>
    <name evidence="5" type="ordered locus">Metin_0348</name>
</gene>
<dbReference type="KEGG" id="mif:Metin_0348"/>
<dbReference type="PROSITE" id="PS51118">
    <property type="entry name" value="HTH_HXLR"/>
    <property type="match status" value="1"/>
</dbReference>
<organism evidence="5 6">
    <name type="scientific">Methanocaldococcus infernus (strain DSM 11812 / JCM 15783 / ME)</name>
    <dbReference type="NCBI Taxonomy" id="573063"/>
    <lineage>
        <taxon>Archaea</taxon>
        <taxon>Methanobacteriati</taxon>
        <taxon>Methanobacteriota</taxon>
        <taxon>Methanomada group</taxon>
        <taxon>Methanococci</taxon>
        <taxon>Methanococcales</taxon>
        <taxon>Methanocaldococcaceae</taxon>
        <taxon>Methanocaldococcus</taxon>
    </lineage>
</organism>
<evidence type="ECO:0000313" key="5">
    <source>
        <dbReference type="EMBL" id="ADG13018.1"/>
    </source>
</evidence>
<dbReference type="InterPro" id="IPR002577">
    <property type="entry name" value="HTH_HxlR"/>
</dbReference>
<dbReference type="InterPro" id="IPR038723">
    <property type="entry name" value="ArnR1-like_HTH"/>
</dbReference>
<dbReference type="EMBL" id="CP002009">
    <property type="protein sequence ID" value="ADG13018.1"/>
    <property type="molecule type" value="Genomic_DNA"/>
</dbReference>
<dbReference type="RefSeq" id="WP_013099764.1">
    <property type="nucleotide sequence ID" value="NC_014122.1"/>
</dbReference>
<dbReference type="Proteomes" id="UP000002061">
    <property type="component" value="Chromosome"/>
</dbReference>
<dbReference type="HOGENOM" id="CLU_2217109_0_0_2"/>
<dbReference type="SUPFAM" id="SSF46785">
    <property type="entry name" value="Winged helix' DNA-binding domain"/>
    <property type="match status" value="1"/>
</dbReference>
<feature type="domain" description="HTH hxlR-type" evidence="4">
    <location>
        <begin position="1"/>
        <end position="93"/>
    </location>
</feature>
<dbReference type="PANTHER" id="PTHR33204:SF18">
    <property type="entry name" value="TRANSCRIPTIONAL REGULATORY PROTEIN"/>
    <property type="match status" value="1"/>
</dbReference>
<dbReference type="GeneID" id="9131350"/>
<keyword evidence="1" id="KW-0805">Transcription regulation</keyword>
<evidence type="ECO:0000256" key="1">
    <source>
        <dbReference type="ARBA" id="ARBA00023015"/>
    </source>
</evidence>
<accession>D5VR15</accession>
<keyword evidence="2" id="KW-0238">DNA-binding</keyword>
<dbReference type="InterPro" id="IPR036390">
    <property type="entry name" value="WH_DNA-bd_sf"/>
</dbReference>
<reference evidence="5" key="1">
    <citation type="submission" date="2010-04" db="EMBL/GenBank/DDBJ databases">
        <title>Complete sequence of Methanocaldococcus infernus ME.</title>
        <authorList>
            <consortium name="US DOE Joint Genome Institute"/>
            <person name="Lucas S."/>
            <person name="Copeland A."/>
            <person name="Lapidus A."/>
            <person name="Cheng J.-F."/>
            <person name="Bruce D."/>
            <person name="Goodwin L."/>
            <person name="Pitluck S."/>
            <person name="Munk A.C."/>
            <person name="Detter J.C."/>
            <person name="Han C."/>
            <person name="Tapia R."/>
            <person name="Land M."/>
            <person name="Hauser L."/>
            <person name="Kyrpides N."/>
            <person name="Mikhailova N."/>
            <person name="Sieprawska-Lupa M."/>
            <person name="Whitman W.B."/>
            <person name="Woyke T."/>
        </authorList>
    </citation>
    <scope>NUCLEOTIDE SEQUENCE [LARGE SCALE GENOMIC DNA]</scope>
    <source>
        <strain evidence="5">ME</strain>
    </source>
</reference>
<protein>
    <submittedName>
        <fullName evidence="5">Transcriptional regulator, HxlR family</fullName>
    </submittedName>
</protein>
<dbReference type="InterPro" id="IPR036388">
    <property type="entry name" value="WH-like_DNA-bd_sf"/>
</dbReference>
<dbReference type="STRING" id="573063.Metin_0348"/>
<proteinExistence type="predicted"/>
<evidence type="ECO:0000256" key="3">
    <source>
        <dbReference type="ARBA" id="ARBA00023163"/>
    </source>
</evidence>
<evidence type="ECO:0000256" key="2">
    <source>
        <dbReference type="ARBA" id="ARBA00023125"/>
    </source>
</evidence>
<dbReference type="Gene3D" id="1.10.10.10">
    <property type="entry name" value="Winged helix-like DNA-binding domain superfamily/Winged helix DNA-binding domain"/>
    <property type="match status" value="1"/>
</dbReference>
<evidence type="ECO:0000259" key="4">
    <source>
        <dbReference type="PROSITE" id="PS51118"/>
    </source>
</evidence>
<dbReference type="AlphaFoldDB" id="D5VR15"/>
<sequence>MSVLNLIGKKGTVEILRLLSLGVNSFTKIKENLNNSGLSLSTRTLAQRLNELEGEYLIEKNNGKYYITQKGKEFLDIIENILAWEKRWEDIKINKIVIDILKDRDS</sequence>
<evidence type="ECO:0000313" key="6">
    <source>
        <dbReference type="Proteomes" id="UP000002061"/>
    </source>
</evidence>
<dbReference type="PANTHER" id="PTHR33204">
    <property type="entry name" value="TRANSCRIPTIONAL REGULATOR, MARR FAMILY"/>
    <property type="match status" value="1"/>
</dbReference>
<dbReference type="OrthoDB" id="65466at2157"/>
<name>D5VR15_METIM</name>
<keyword evidence="3" id="KW-0804">Transcription</keyword>
<dbReference type="Pfam" id="PF14947">
    <property type="entry name" value="HTH_45"/>
    <property type="match status" value="1"/>
</dbReference>
<dbReference type="eggNOG" id="arCOG01057">
    <property type="taxonomic scope" value="Archaea"/>
</dbReference>
<dbReference type="GO" id="GO:0003677">
    <property type="term" value="F:DNA binding"/>
    <property type="evidence" value="ECO:0007669"/>
    <property type="project" value="UniProtKB-KW"/>
</dbReference>
<keyword evidence="6" id="KW-1185">Reference proteome</keyword>